<evidence type="ECO:0000313" key="3">
    <source>
        <dbReference type="Proteomes" id="UP000265725"/>
    </source>
</evidence>
<evidence type="ECO:0000313" key="2">
    <source>
        <dbReference type="EMBL" id="AYC30325.1"/>
    </source>
</evidence>
<dbReference type="Proteomes" id="UP000265725">
    <property type="component" value="Chromosome"/>
</dbReference>
<protein>
    <recommendedName>
        <fullName evidence="4">DUF4083 domain-containing protein</fullName>
    </recommendedName>
</protein>
<evidence type="ECO:0008006" key="4">
    <source>
        <dbReference type="Google" id="ProtNLM"/>
    </source>
</evidence>
<keyword evidence="1" id="KW-0472">Membrane</keyword>
<accession>A0A385YTX1</accession>
<proteinExistence type="predicted"/>
<dbReference type="KEGG" id="paek:D3873_10875"/>
<evidence type="ECO:0000256" key="1">
    <source>
        <dbReference type="SAM" id="Phobius"/>
    </source>
</evidence>
<organism evidence="2 3">
    <name type="scientific">Paenisporosarcina cavernae</name>
    <dbReference type="NCBI Taxonomy" id="2320858"/>
    <lineage>
        <taxon>Bacteria</taxon>
        <taxon>Bacillati</taxon>
        <taxon>Bacillota</taxon>
        <taxon>Bacilli</taxon>
        <taxon>Bacillales</taxon>
        <taxon>Caryophanaceae</taxon>
        <taxon>Paenisporosarcina</taxon>
    </lineage>
</organism>
<dbReference type="AlphaFoldDB" id="A0A385YTX1"/>
<dbReference type="OrthoDB" id="2928738at2"/>
<reference evidence="3" key="1">
    <citation type="submission" date="2018-09" db="EMBL/GenBank/DDBJ databases">
        <authorList>
            <person name="Zhu H."/>
        </authorList>
    </citation>
    <scope>NUCLEOTIDE SEQUENCE [LARGE SCALE GENOMIC DNA]</scope>
    <source>
        <strain evidence="3">K2R23-3</strain>
    </source>
</reference>
<feature type="transmembrane region" description="Helical" evidence="1">
    <location>
        <begin position="6"/>
        <end position="30"/>
    </location>
</feature>
<gene>
    <name evidence="2" type="ORF">D3873_10875</name>
</gene>
<dbReference type="RefSeq" id="WP_119884042.1">
    <property type="nucleotide sequence ID" value="NZ_CP032418.1"/>
</dbReference>
<sequence length="64" mass="7423">MGNGTILAFIPLILMFVLYLAIIMFGIWFTTTLIRTQRERNEILSKIASKMDTYETTKKSDTNF</sequence>
<keyword evidence="3" id="KW-1185">Reference proteome</keyword>
<keyword evidence="1" id="KW-0812">Transmembrane</keyword>
<name>A0A385YTX1_9BACL</name>
<dbReference type="EMBL" id="CP032418">
    <property type="protein sequence ID" value="AYC30325.1"/>
    <property type="molecule type" value="Genomic_DNA"/>
</dbReference>
<keyword evidence="1" id="KW-1133">Transmembrane helix</keyword>